<dbReference type="Gene3D" id="3.40.50.720">
    <property type="entry name" value="NAD(P)-binding Rossmann-like Domain"/>
    <property type="match status" value="1"/>
</dbReference>
<accession>A0A1Y2JMJ1</accession>
<dbReference type="InterPro" id="IPR051603">
    <property type="entry name" value="Zinc-ADH_QOR/CCCR"/>
</dbReference>
<dbReference type="InterPro" id="IPR002364">
    <property type="entry name" value="Quin_OxRdtase/zeta-crystal_CS"/>
</dbReference>
<proteinExistence type="predicted"/>
<dbReference type="Pfam" id="PF13602">
    <property type="entry name" value="ADH_zinc_N_2"/>
    <property type="match status" value="1"/>
</dbReference>
<organism evidence="7 8">
    <name type="scientific">Bradyrhizobium japonicum</name>
    <dbReference type="NCBI Taxonomy" id="375"/>
    <lineage>
        <taxon>Bacteria</taxon>
        <taxon>Pseudomonadati</taxon>
        <taxon>Pseudomonadota</taxon>
        <taxon>Alphaproteobacteria</taxon>
        <taxon>Hyphomicrobiales</taxon>
        <taxon>Nitrobacteraceae</taxon>
        <taxon>Bradyrhizobium</taxon>
    </lineage>
</organism>
<keyword evidence="4" id="KW-0521">NADP</keyword>
<sequence length="329" mass="34768">MTGTTQAAIFEKYGRPFRVTTIPRPAPGQGDVLVRIRASGINPLDLKILDGAAAHARHLPPAVLGLDMAGIVEALGPDVTKFKVGDEVYGMVGGVGGIQGTLAESAAVDPDLLALKPTNLSFREAAVLPLVVITAWEGLVDRMQVKPGDKLLVQGGAGGVGTAAIQLARHFGADVFATGSTSSREVIEHARATFIESSEAVVDYLGRLTGRRGFDMVYDTVGGTGLDASFEAVKKFGHVASALGWGNHLLAPLSFKAASYSGVFTLMPLLTGEGRRHHGRILREVARMVEAGKLKPHISGERFTLETAFDAYQAIAERRSRGEFAVDIG</sequence>
<dbReference type="SUPFAM" id="SSF50129">
    <property type="entry name" value="GroES-like"/>
    <property type="match status" value="1"/>
</dbReference>
<protein>
    <submittedName>
        <fullName evidence="7">Quinone oxidoreductase</fullName>
    </submittedName>
</protein>
<gene>
    <name evidence="7" type="ORF">BSZ19_25935</name>
</gene>
<dbReference type="GO" id="GO:0008270">
    <property type="term" value="F:zinc ion binding"/>
    <property type="evidence" value="ECO:0007669"/>
    <property type="project" value="InterPro"/>
</dbReference>
<reference evidence="7 8" key="1">
    <citation type="submission" date="2017-03" db="EMBL/GenBank/DDBJ databases">
        <title>Whole genome sequences of fourteen strains of Bradyrhizobium canariense and one strain of Bradyrhizobium japonicum isolated from Lupinus (Papilionoideae: Genisteae) species in Algeria.</title>
        <authorList>
            <person name="Crovadore J."/>
            <person name="Chekireb D."/>
            <person name="Brachmann A."/>
            <person name="Chablais R."/>
            <person name="Cochard B."/>
            <person name="Lefort F."/>
        </authorList>
    </citation>
    <scope>NUCLEOTIDE SEQUENCE [LARGE SCALE GENOMIC DNA]</scope>
    <source>
        <strain evidence="7 8">UBMA197</strain>
    </source>
</reference>
<dbReference type="Proteomes" id="UP000193335">
    <property type="component" value="Unassembled WGS sequence"/>
</dbReference>
<keyword evidence="3" id="KW-0963">Cytoplasm</keyword>
<dbReference type="CDD" id="cd08272">
    <property type="entry name" value="MDR6"/>
    <property type="match status" value="1"/>
</dbReference>
<dbReference type="Pfam" id="PF08240">
    <property type="entry name" value="ADH_N"/>
    <property type="match status" value="1"/>
</dbReference>
<dbReference type="Gene3D" id="3.90.180.10">
    <property type="entry name" value="Medium-chain alcohol dehydrogenases, catalytic domain"/>
    <property type="match status" value="1"/>
</dbReference>
<dbReference type="GO" id="GO:0005737">
    <property type="term" value="C:cytoplasm"/>
    <property type="evidence" value="ECO:0007669"/>
    <property type="project" value="UniProtKB-SubCell"/>
</dbReference>
<comment type="subunit">
    <text evidence="2">Homotetramer.</text>
</comment>
<evidence type="ECO:0000256" key="1">
    <source>
        <dbReference type="ARBA" id="ARBA00004496"/>
    </source>
</evidence>
<dbReference type="PROSITE" id="PS01162">
    <property type="entry name" value="QOR_ZETA_CRYSTAL"/>
    <property type="match status" value="1"/>
</dbReference>
<dbReference type="InterPro" id="IPR036291">
    <property type="entry name" value="NAD(P)-bd_dom_sf"/>
</dbReference>
<keyword evidence="5" id="KW-0694">RNA-binding</keyword>
<evidence type="ECO:0000256" key="4">
    <source>
        <dbReference type="ARBA" id="ARBA00022857"/>
    </source>
</evidence>
<dbReference type="PANTHER" id="PTHR44154">
    <property type="entry name" value="QUINONE OXIDOREDUCTASE"/>
    <property type="match status" value="1"/>
</dbReference>
<comment type="subcellular location">
    <subcellularLocation>
        <location evidence="1">Cytoplasm</location>
    </subcellularLocation>
</comment>
<dbReference type="GO" id="GO:0003723">
    <property type="term" value="F:RNA binding"/>
    <property type="evidence" value="ECO:0007669"/>
    <property type="project" value="UniProtKB-KW"/>
</dbReference>
<evidence type="ECO:0000256" key="3">
    <source>
        <dbReference type="ARBA" id="ARBA00022490"/>
    </source>
</evidence>
<dbReference type="InterPro" id="IPR020843">
    <property type="entry name" value="ER"/>
</dbReference>
<evidence type="ECO:0000259" key="6">
    <source>
        <dbReference type="SMART" id="SM00829"/>
    </source>
</evidence>
<dbReference type="EMBL" id="NAFL01000263">
    <property type="protein sequence ID" value="OSJ29994.1"/>
    <property type="molecule type" value="Genomic_DNA"/>
</dbReference>
<dbReference type="AlphaFoldDB" id="A0A1Y2JMJ1"/>
<dbReference type="PANTHER" id="PTHR44154:SF1">
    <property type="entry name" value="QUINONE OXIDOREDUCTASE"/>
    <property type="match status" value="1"/>
</dbReference>
<name>A0A1Y2JMJ1_BRAJP</name>
<evidence type="ECO:0000256" key="2">
    <source>
        <dbReference type="ARBA" id="ARBA00011881"/>
    </source>
</evidence>
<evidence type="ECO:0000313" key="7">
    <source>
        <dbReference type="EMBL" id="OSJ29994.1"/>
    </source>
</evidence>
<comment type="caution">
    <text evidence="7">The sequence shown here is derived from an EMBL/GenBank/DDBJ whole genome shotgun (WGS) entry which is preliminary data.</text>
</comment>
<dbReference type="SMART" id="SM00829">
    <property type="entry name" value="PKS_ER"/>
    <property type="match status" value="1"/>
</dbReference>
<dbReference type="SUPFAM" id="SSF51735">
    <property type="entry name" value="NAD(P)-binding Rossmann-fold domains"/>
    <property type="match status" value="1"/>
</dbReference>
<dbReference type="RefSeq" id="WP_085402264.1">
    <property type="nucleotide sequence ID" value="NZ_NAFL01000263.1"/>
</dbReference>
<dbReference type="InterPro" id="IPR011032">
    <property type="entry name" value="GroES-like_sf"/>
</dbReference>
<evidence type="ECO:0000313" key="8">
    <source>
        <dbReference type="Proteomes" id="UP000193335"/>
    </source>
</evidence>
<feature type="domain" description="Enoyl reductase (ER)" evidence="6">
    <location>
        <begin position="14"/>
        <end position="326"/>
    </location>
</feature>
<dbReference type="InterPro" id="IPR013154">
    <property type="entry name" value="ADH-like_N"/>
</dbReference>
<dbReference type="GO" id="GO:0016491">
    <property type="term" value="F:oxidoreductase activity"/>
    <property type="evidence" value="ECO:0007669"/>
    <property type="project" value="InterPro"/>
</dbReference>
<evidence type="ECO:0000256" key="5">
    <source>
        <dbReference type="ARBA" id="ARBA00022884"/>
    </source>
</evidence>